<dbReference type="RefSeq" id="WP_220231468.1">
    <property type="nucleotide sequence ID" value="NZ_JAICBX010000008.1"/>
</dbReference>
<gene>
    <name evidence="2" type="ORF">K1W69_26310</name>
</gene>
<accession>A0AAE3D458</accession>
<dbReference type="SUPFAM" id="SSF46785">
    <property type="entry name" value="Winged helix' DNA-binding domain"/>
    <property type="match status" value="1"/>
</dbReference>
<dbReference type="AlphaFoldDB" id="A0AAE3D458"/>
<dbReference type="GO" id="GO:0006950">
    <property type="term" value="P:response to stress"/>
    <property type="evidence" value="ECO:0007669"/>
    <property type="project" value="TreeGrafter"/>
</dbReference>
<evidence type="ECO:0000259" key="1">
    <source>
        <dbReference type="PROSITE" id="PS50995"/>
    </source>
</evidence>
<keyword evidence="3" id="KW-1185">Reference proteome</keyword>
<dbReference type="PROSITE" id="PS50995">
    <property type="entry name" value="HTH_MARR_2"/>
    <property type="match status" value="1"/>
</dbReference>
<dbReference type="Proteomes" id="UP001196509">
    <property type="component" value="Unassembled WGS sequence"/>
</dbReference>
<proteinExistence type="predicted"/>
<dbReference type="InterPro" id="IPR039422">
    <property type="entry name" value="MarR/SlyA-like"/>
</dbReference>
<dbReference type="GO" id="GO:0003700">
    <property type="term" value="F:DNA-binding transcription factor activity"/>
    <property type="evidence" value="ECO:0007669"/>
    <property type="project" value="InterPro"/>
</dbReference>
<dbReference type="InterPro" id="IPR036390">
    <property type="entry name" value="WH_DNA-bd_sf"/>
</dbReference>
<dbReference type="Pfam" id="PF01047">
    <property type="entry name" value="MarR"/>
    <property type="match status" value="1"/>
</dbReference>
<dbReference type="InterPro" id="IPR036388">
    <property type="entry name" value="WH-like_DNA-bd_sf"/>
</dbReference>
<comment type="caution">
    <text evidence="2">The sequence shown here is derived from an EMBL/GenBank/DDBJ whole genome shotgun (WGS) entry which is preliminary data.</text>
</comment>
<evidence type="ECO:0000313" key="3">
    <source>
        <dbReference type="Proteomes" id="UP001196509"/>
    </source>
</evidence>
<sequence length="143" mass="16186">MNADPLENAFNDCLLMNTIRTARILTRRYDNRIRSFGVTVVQFSVLMTIRKHPGEAINTLAGRIAMDRSTLTRNIDVMVRKGLVRKVSSGKGNARICRLTPVGESLLDELIPQWFAARQELKQRLGDGNPEEFLRMLRVMGNG</sequence>
<feature type="domain" description="HTH marR-type" evidence="1">
    <location>
        <begin position="11"/>
        <end position="142"/>
    </location>
</feature>
<dbReference type="InterPro" id="IPR000835">
    <property type="entry name" value="HTH_MarR-typ"/>
</dbReference>
<dbReference type="PANTHER" id="PTHR33164:SF105">
    <property type="entry name" value="TRANSCRIPTIONAL REPRESSOR PROTEIN-RELATED"/>
    <property type="match status" value="1"/>
</dbReference>
<reference evidence="2" key="1">
    <citation type="submission" date="2021-08" db="EMBL/GenBank/DDBJ databases">
        <title>Hoeflea bacterium WL0058 sp. nov., isolated from the sediment.</title>
        <authorList>
            <person name="Wang L."/>
            <person name="Zhang D."/>
        </authorList>
    </citation>
    <scope>NUCLEOTIDE SEQUENCE</scope>
    <source>
        <strain evidence="2">WL0058</strain>
    </source>
</reference>
<dbReference type="Gene3D" id="1.10.10.10">
    <property type="entry name" value="Winged helix-like DNA-binding domain superfamily/Winged helix DNA-binding domain"/>
    <property type="match status" value="1"/>
</dbReference>
<evidence type="ECO:0000313" key="2">
    <source>
        <dbReference type="EMBL" id="MBW8640732.1"/>
    </source>
</evidence>
<dbReference type="PANTHER" id="PTHR33164">
    <property type="entry name" value="TRANSCRIPTIONAL REGULATOR, MARR FAMILY"/>
    <property type="match status" value="1"/>
</dbReference>
<name>A0AAE3D458_9HYPH</name>
<protein>
    <submittedName>
        <fullName evidence="2">MarR family winged helix-turn-helix transcriptional regulator</fullName>
    </submittedName>
</protein>
<dbReference type="SMART" id="SM00347">
    <property type="entry name" value="HTH_MARR"/>
    <property type="match status" value="1"/>
</dbReference>
<organism evidence="2 3">
    <name type="scientific">Flavimaribacter sediminis</name>
    <dbReference type="NCBI Taxonomy" id="2865987"/>
    <lineage>
        <taxon>Bacteria</taxon>
        <taxon>Pseudomonadati</taxon>
        <taxon>Pseudomonadota</taxon>
        <taxon>Alphaproteobacteria</taxon>
        <taxon>Hyphomicrobiales</taxon>
        <taxon>Rhizobiaceae</taxon>
        <taxon>Flavimaribacter</taxon>
    </lineage>
</organism>
<dbReference type="EMBL" id="JAICBX010000008">
    <property type="protein sequence ID" value="MBW8640732.1"/>
    <property type="molecule type" value="Genomic_DNA"/>
</dbReference>